<geneLocation type="mitochondrion" evidence="4"/>
<evidence type="ECO:0000313" key="4">
    <source>
        <dbReference type="EMBL" id="SPQ99459.1"/>
    </source>
</evidence>
<dbReference type="Proteomes" id="UP000039324">
    <property type="component" value="Unassembled WGS sequence"/>
</dbReference>
<dbReference type="EMBL" id="OVEO01000012">
    <property type="protein sequence ID" value="SPQ99459.1"/>
    <property type="molecule type" value="Genomic_DNA"/>
</dbReference>
<evidence type="ECO:0000256" key="1">
    <source>
        <dbReference type="SAM" id="Coils"/>
    </source>
</evidence>
<evidence type="ECO:0000313" key="6">
    <source>
        <dbReference type="Proteomes" id="UP000290189"/>
    </source>
</evidence>
<protein>
    <submittedName>
        <fullName evidence="3">Uncharacterized protein</fullName>
    </submittedName>
</protein>
<dbReference type="EMBL" id="CDSF01000114">
    <property type="protein sequence ID" value="CEP01618.1"/>
    <property type="molecule type" value="Genomic_DNA"/>
</dbReference>
<gene>
    <name evidence="3" type="ORF">PBRA_008560</name>
    <name evidence="4" type="ORF">PLBR_LOCUS6674</name>
</gene>
<organism evidence="3 5">
    <name type="scientific">Plasmodiophora brassicae</name>
    <name type="common">Clubroot disease agent</name>
    <dbReference type="NCBI Taxonomy" id="37360"/>
    <lineage>
        <taxon>Eukaryota</taxon>
        <taxon>Sar</taxon>
        <taxon>Rhizaria</taxon>
        <taxon>Endomyxa</taxon>
        <taxon>Phytomyxea</taxon>
        <taxon>Plasmodiophorida</taxon>
        <taxon>Plasmodiophoridae</taxon>
        <taxon>Plasmodiophora</taxon>
    </lineage>
</organism>
<proteinExistence type="predicted"/>
<evidence type="ECO:0000313" key="5">
    <source>
        <dbReference type="Proteomes" id="UP000039324"/>
    </source>
</evidence>
<reference evidence="3 5" key="1">
    <citation type="submission" date="2015-02" db="EMBL/GenBank/DDBJ databases">
        <authorList>
            <person name="Chooi Y.-H."/>
        </authorList>
    </citation>
    <scope>NUCLEOTIDE SEQUENCE [LARGE SCALE GENOMIC DNA]</scope>
    <source>
        <strain evidence="3">E3</strain>
    </source>
</reference>
<feature type="transmembrane region" description="Helical" evidence="2">
    <location>
        <begin position="6"/>
        <end position="25"/>
    </location>
</feature>
<accession>A0A0G4J200</accession>
<keyword evidence="4" id="KW-0496">Mitochondrion</keyword>
<sequence>MDLVARLLITLIVVAFAAMSARIVMRTIQRRNRLIAVEREYATLRQQRDDIQFHIDWALSSNDKNEVNRLLIERNNLDKRLEGVQQKYARIQEMGAFTPKKLL</sequence>
<dbReference type="Proteomes" id="UP000290189">
    <property type="component" value="Unassembled WGS sequence"/>
</dbReference>
<name>A0A0G4J200_PLABS</name>
<keyword evidence="2" id="KW-0472">Membrane</keyword>
<feature type="coiled-coil region" evidence="1">
    <location>
        <begin position="67"/>
        <end position="94"/>
    </location>
</feature>
<keyword evidence="5" id="KW-1185">Reference proteome</keyword>
<evidence type="ECO:0000313" key="3">
    <source>
        <dbReference type="EMBL" id="CEP01618.1"/>
    </source>
</evidence>
<evidence type="ECO:0000256" key="2">
    <source>
        <dbReference type="SAM" id="Phobius"/>
    </source>
</evidence>
<reference evidence="4 6" key="2">
    <citation type="submission" date="2018-03" db="EMBL/GenBank/DDBJ databases">
        <authorList>
            <person name="Fogelqvist J."/>
        </authorList>
    </citation>
    <scope>NUCLEOTIDE SEQUENCE [LARGE SCALE GENOMIC DNA]</scope>
</reference>
<dbReference type="AlphaFoldDB" id="A0A0G4J200"/>
<keyword evidence="2" id="KW-1133">Transmembrane helix</keyword>
<keyword evidence="2" id="KW-0812">Transmembrane</keyword>
<keyword evidence="1" id="KW-0175">Coiled coil</keyword>